<evidence type="ECO:0000256" key="6">
    <source>
        <dbReference type="ARBA" id="ARBA00022741"/>
    </source>
</evidence>
<evidence type="ECO:0000256" key="11">
    <source>
        <dbReference type="ARBA" id="ARBA00032849"/>
    </source>
</evidence>
<evidence type="ECO:0000313" key="14">
    <source>
        <dbReference type="Ensembl" id="ENSECAP00000071842.1"/>
    </source>
</evidence>
<feature type="domain" description="Diphthamide synthase" evidence="13">
    <location>
        <begin position="1"/>
        <end position="235"/>
    </location>
</feature>
<evidence type="ECO:0000313" key="15">
    <source>
        <dbReference type="Proteomes" id="UP000002281"/>
    </source>
</evidence>
<comment type="similarity">
    <text evidence="2">Belongs to the Diphthine--ammonia ligase family.</text>
</comment>
<evidence type="ECO:0000256" key="9">
    <source>
        <dbReference type="ARBA" id="ARBA00031202"/>
    </source>
</evidence>
<keyword evidence="5" id="KW-0436">Ligase</keyword>
<keyword evidence="7" id="KW-0067">ATP-binding</keyword>
<evidence type="ECO:0000256" key="3">
    <source>
        <dbReference type="ARBA" id="ARBA00012089"/>
    </source>
</evidence>
<dbReference type="Gene3D" id="3.40.50.620">
    <property type="entry name" value="HUPs"/>
    <property type="match status" value="1"/>
</dbReference>
<dbReference type="NCBIfam" id="TIGR00290">
    <property type="entry name" value="MJ0570_dom"/>
    <property type="match status" value="1"/>
</dbReference>
<dbReference type="AlphaFoldDB" id="A0A9L0SAG8"/>
<dbReference type="PANTHER" id="PTHR12196">
    <property type="entry name" value="DOMAIN OF UNKNOWN FUNCTION 71 DUF71 -CONTAINING PROTEIN"/>
    <property type="match status" value="1"/>
</dbReference>
<comment type="pathway">
    <text evidence="1">Protein modification; peptidyl-diphthamide biosynthesis.</text>
</comment>
<proteinExistence type="inferred from homology"/>
<evidence type="ECO:0000256" key="10">
    <source>
        <dbReference type="ARBA" id="ARBA00031552"/>
    </source>
</evidence>
<evidence type="ECO:0000256" key="12">
    <source>
        <dbReference type="ARBA" id="ARBA00048108"/>
    </source>
</evidence>
<dbReference type="CDD" id="cd01994">
    <property type="entry name" value="AANH_PF0828-like"/>
    <property type="match status" value="1"/>
</dbReference>
<dbReference type="EC" id="6.3.1.14" evidence="3"/>
<dbReference type="FunFam" id="3.40.50.620:FF:000069">
    <property type="entry name" value="diphthine--ammonia ligase"/>
    <property type="match status" value="1"/>
</dbReference>
<dbReference type="GeneTree" id="ENSGT00420000029820"/>
<evidence type="ECO:0000256" key="7">
    <source>
        <dbReference type="ARBA" id="ARBA00022840"/>
    </source>
</evidence>
<evidence type="ECO:0000256" key="1">
    <source>
        <dbReference type="ARBA" id="ARBA00005156"/>
    </source>
</evidence>
<reference evidence="14 15" key="1">
    <citation type="journal article" date="2009" name="Science">
        <title>Genome sequence, comparative analysis, and population genetics of the domestic horse.</title>
        <authorList>
            <consortium name="Broad Institute Genome Sequencing Platform"/>
            <consortium name="Broad Institute Whole Genome Assembly Team"/>
            <person name="Wade C.M."/>
            <person name="Giulotto E."/>
            <person name="Sigurdsson S."/>
            <person name="Zoli M."/>
            <person name="Gnerre S."/>
            <person name="Imsland F."/>
            <person name="Lear T.L."/>
            <person name="Adelson D.L."/>
            <person name="Bailey E."/>
            <person name="Bellone R.R."/>
            <person name="Bloecker H."/>
            <person name="Distl O."/>
            <person name="Edgar R.C."/>
            <person name="Garber M."/>
            <person name="Leeb T."/>
            <person name="Mauceli E."/>
            <person name="MacLeod J.N."/>
            <person name="Penedo M.C.T."/>
            <person name="Raison J.M."/>
            <person name="Sharpe T."/>
            <person name="Vogel J."/>
            <person name="Andersson L."/>
            <person name="Antczak D.F."/>
            <person name="Biagi T."/>
            <person name="Binns M.M."/>
            <person name="Chowdhary B.P."/>
            <person name="Coleman S.J."/>
            <person name="Della Valle G."/>
            <person name="Fryc S."/>
            <person name="Guerin G."/>
            <person name="Hasegawa T."/>
            <person name="Hill E.W."/>
            <person name="Jurka J."/>
            <person name="Kiialainen A."/>
            <person name="Lindgren G."/>
            <person name="Liu J."/>
            <person name="Magnani E."/>
            <person name="Mickelson J.R."/>
            <person name="Murray J."/>
            <person name="Nergadze S.G."/>
            <person name="Onofrio R."/>
            <person name="Pedroni S."/>
            <person name="Piras M.F."/>
            <person name="Raudsepp T."/>
            <person name="Rocchi M."/>
            <person name="Roeed K.H."/>
            <person name="Ryder O.A."/>
            <person name="Searle S."/>
            <person name="Skow L."/>
            <person name="Swinburne J.E."/>
            <person name="Syvaenen A.C."/>
            <person name="Tozaki T."/>
            <person name="Valberg S.J."/>
            <person name="Vaudin M."/>
            <person name="White J.R."/>
            <person name="Zody M.C."/>
            <person name="Lander E.S."/>
            <person name="Lindblad-Toh K."/>
        </authorList>
    </citation>
    <scope>NUCLEOTIDE SEQUENCE [LARGE SCALE GENOMIC DNA]</scope>
    <source>
        <strain evidence="14 15">Thoroughbred</strain>
    </source>
</reference>
<accession>A0A9L0SAG8</accession>
<dbReference type="GO" id="GO:0017183">
    <property type="term" value="P:protein histidyl modification to diphthamide"/>
    <property type="evidence" value="ECO:0000318"/>
    <property type="project" value="GO_Central"/>
</dbReference>
<keyword evidence="6" id="KW-0547">Nucleotide-binding</keyword>
<keyword evidence="15" id="KW-1185">Reference proteome</keyword>
<comment type="catalytic activity">
    <reaction evidence="12">
        <text>diphthine-[translation elongation factor 2] + NH4(+) + ATP = diphthamide-[translation elongation factor 2] + AMP + diphosphate + H(+)</text>
        <dbReference type="Rhea" id="RHEA:19753"/>
        <dbReference type="Rhea" id="RHEA-COMP:10172"/>
        <dbReference type="Rhea" id="RHEA-COMP:10174"/>
        <dbReference type="ChEBI" id="CHEBI:15378"/>
        <dbReference type="ChEBI" id="CHEBI:16692"/>
        <dbReference type="ChEBI" id="CHEBI:28938"/>
        <dbReference type="ChEBI" id="CHEBI:30616"/>
        <dbReference type="ChEBI" id="CHEBI:33019"/>
        <dbReference type="ChEBI" id="CHEBI:82696"/>
        <dbReference type="ChEBI" id="CHEBI:456215"/>
        <dbReference type="EC" id="6.3.1.14"/>
    </reaction>
</comment>
<dbReference type="InterPro" id="IPR030662">
    <property type="entry name" value="DPH6/MJ0570"/>
</dbReference>
<evidence type="ECO:0000256" key="2">
    <source>
        <dbReference type="ARBA" id="ARBA00008496"/>
    </source>
</evidence>
<protein>
    <recommendedName>
        <fullName evidence="4">Diphthine--ammonia ligase</fullName>
        <ecNumber evidence="3">6.3.1.14</ecNumber>
    </recommendedName>
    <alternativeName>
        <fullName evidence="9">ATP-binding domain-containing protein 4</fullName>
    </alternativeName>
    <alternativeName>
        <fullName evidence="8">Diphthamide synthase</fullName>
    </alternativeName>
    <alternativeName>
        <fullName evidence="10">Diphthamide synthetase</fullName>
    </alternativeName>
    <alternativeName>
        <fullName evidence="11">Protein DPH6 homolog</fullName>
    </alternativeName>
</protein>
<dbReference type="GO" id="GO:0005524">
    <property type="term" value="F:ATP binding"/>
    <property type="evidence" value="ECO:0007669"/>
    <property type="project" value="UniProtKB-KW"/>
</dbReference>
<dbReference type="InterPro" id="IPR014729">
    <property type="entry name" value="Rossmann-like_a/b/a_fold"/>
</dbReference>
<evidence type="ECO:0000259" key="13">
    <source>
        <dbReference type="Pfam" id="PF01902"/>
    </source>
</evidence>
<dbReference type="InterPro" id="IPR002761">
    <property type="entry name" value="Diphthami_syn_dom"/>
</dbReference>
<reference evidence="14" key="2">
    <citation type="submission" date="2025-08" db="UniProtKB">
        <authorList>
            <consortium name="Ensembl"/>
        </authorList>
    </citation>
    <scope>IDENTIFICATION</scope>
    <source>
        <strain evidence="14">Thoroughbred</strain>
    </source>
</reference>
<sequence>MRVAALISGGKDSCYNMMQCIAAGHQIVALANLRPAENQVGSDELDSYMYQTVGHHAIDLYAEAMALPLYRRTIRGRSVDTSQVYTKCEGDEVEDLYELLKLVKEKEEVEGISVGAILSDYQRVRVENVCKRLDLQPLAYLWQRKQEDLLREMISSNIQAIIIKVAALGLDPDKHLGKTLDQMEPYLLELSSKYGVHICGEGGEYETFTLDCPLFKKKIIVDSSEVVIHSADAFAPVAYLRLLELHLEDKSFCVETMLPEEVLFLKDCLVHQSDTEISGGLCHPKEILHVQGISHWAPASIGPCSQSIKLGEPCHIVGRVFWGFEGQHGYRKDKTRSALEDKDQKQLGELPLLSMDRANAEPGTSQDAKLSQLAHPLYLL</sequence>
<dbReference type="Proteomes" id="UP000002281">
    <property type="component" value="Chromosome 1"/>
</dbReference>
<organism evidence="14 15">
    <name type="scientific">Equus caballus</name>
    <name type="common">Horse</name>
    <dbReference type="NCBI Taxonomy" id="9796"/>
    <lineage>
        <taxon>Eukaryota</taxon>
        <taxon>Metazoa</taxon>
        <taxon>Chordata</taxon>
        <taxon>Craniata</taxon>
        <taxon>Vertebrata</taxon>
        <taxon>Euteleostomi</taxon>
        <taxon>Mammalia</taxon>
        <taxon>Eutheria</taxon>
        <taxon>Laurasiatheria</taxon>
        <taxon>Perissodactyla</taxon>
        <taxon>Equidae</taxon>
        <taxon>Equus</taxon>
    </lineage>
</organism>
<dbReference type="FunFam" id="3.90.1490.10:FF:000001">
    <property type="entry name" value="Diphthine--ammonia ligase"/>
    <property type="match status" value="1"/>
</dbReference>
<evidence type="ECO:0000256" key="8">
    <source>
        <dbReference type="ARBA" id="ARBA00029814"/>
    </source>
</evidence>
<dbReference type="Gene3D" id="3.90.1490.10">
    <property type="entry name" value="putative n-type atp pyrophosphatase, domain 2"/>
    <property type="match status" value="1"/>
</dbReference>
<gene>
    <name evidence="14" type="primary">DPH6</name>
</gene>
<dbReference type="GO" id="GO:0017178">
    <property type="term" value="F:diphthine-ammonia ligase activity"/>
    <property type="evidence" value="ECO:0000318"/>
    <property type="project" value="GO_Central"/>
</dbReference>
<name>A0A9L0SAG8_HORSE</name>
<dbReference type="SUPFAM" id="SSF52402">
    <property type="entry name" value="Adenine nucleotide alpha hydrolases-like"/>
    <property type="match status" value="1"/>
</dbReference>
<evidence type="ECO:0000256" key="5">
    <source>
        <dbReference type="ARBA" id="ARBA00022598"/>
    </source>
</evidence>
<dbReference type="Ensembl" id="ENSECAT00000128154.1">
    <property type="protein sequence ID" value="ENSECAP00000071842.1"/>
    <property type="gene ID" value="ENSECAG00000014365.4"/>
</dbReference>
<dbReference type="Pfam" id="PF01902">
    <property type="entry name" value="Diphthami_syn_2"/>
    <property type="match status" value="1"/>
</dbReference>
<evidence type="ECO:0000256" key="4">
    <source>
        <dbReference type="ARBA" id="ARBA00018426"/>
    </source>
</evidence>
<reference evidence="14" key="3">
    <citation type="submission" date="2025-09" db="UniProtKB">
        <authorList>
            <consortium name="Ensembl"/>
        </authorList>
    </citation>
    <scope>IDENTIFICATION</scope>
    <source>
        <strain evidence="14">Thoroughbred</strain>
    </source>
</reference>
<dbReference type="PANTHER" id="PTHR12196:SF2">
    <property type="entry name" value="DIPHTHINE--AMMONIA LIGASE"/>
    <property type="match status" value="1"/>
</dbReference>